<proteinExistence type="predicted"/>
<dbReference type="Proteomes" id="UP001497516">
    <property type="component" value="Chromosome 6"/>
</dbReference>
<protein>
    <recommendedName>
        <fullName evidence="3">Reverse transcriptase zinc-binding domain-containing protein</fullName>
    </recommendedName>
</protein>
<evidence type="ECO:0000313" key="1">
    <source>
        <dbReference type="EMBL" id="CAL1397410.1"/>
    </source>
</evidence>
<reference evidence="1 2" key="1">
    <citation type="submission" date="2024-04" db="EMBL/GenBank/DDBJ databases">
        <authorList>
            <person name="Fracassetti M."/>
        </authorList>
    </citation>
    <scope>NUCLEOTIDE SEQUENCE [LARGE SCALE GENOMIC DNA]</scope>
</reference>
<name>A0AAV2FGJ7_9ROSI</name>
<evidence type="ECO:0000313" key="2">
    <source>
        <dbReference type="Proteomes" id="UP001497516"/>
    </source>
</evidence>
<dbReference type="AlphaFoldDB" id="A0AAV2FGJ7"/>
<organism evidence="1 2">
    <name type="scientific">Linum trigynum</name>
    <dbReference type="NCBI Taxonomy" id="586398"/>
    <lineage>
        <taxon>Eukaryota</taxon>
        <taxon>Viridiplantae</taxon>
        <taxon>Streptophyta</taxon>
        <taxon>Embryophyta</taxon>
        <taxon>Tracheophyta</taxon>
        <taxon>Spermatophyta</taxon>
        <taxon>Magnoliopsida</taxon>
        <taxon>eudicotyledons</taxon>
        <taxon>Gunneridae</taxon>
        <taxon>Pentapetalae</taxon>
        <taxon>rosids</taxon>
        <taxon>fabids</taxon>
        <taxon>Malpighiales</taxon>
        <taxon>Linaceae</taxon>
        <taxon>Linum</taxon>
    </lineage>
</organism>
<dbReference type="EMBL" id="OZ034819">
    <property type="protein sequence ID" value="CAL1397410.1"/>
    <property type="molecule type" value="Genomic_DNA"/>
</dbReference>
<sequence length="246" mass="27559">MMVIEAGEERNSRCFFSIMHRKPSPEADCNGLIFIGGEDSKASTQWTRLIRKMIWGSGFFLPLFASVTDATIADIASLETYARRIEAVIITQKGGECLSRCPVCWAPLETLEHLFLECRVAVALWEGPGLGITQQNRFVCLLWRIWKSRNWALFDHVQYEGTVVLRQYNEQVREWLSSSMNGGRGDGIAGGDAKGWGGAFGDAVFCGWGCSKGILCIRRFRGGGCWWKCDVHERISLYGLTRSMVG</sequence>
<gene>
    <name evidence="1" type="ORF">LTRI10_LOCUS37710</name>
</gene>
<accession>A0AAV2FGJ7</accession>
<keyword evidence="2" id="KW-1185">Reference proteome</keyword>
<evidence type="ECO:0008006" key="3">
    <source>
        <dbReference type="Google" id="ProtNLM"/>
    </source>
</evidence>